<dbReference type="EMBL" id="LLYZ01000004">
    <property type="protein sequence ID" value="KQK26290.1"/>
    <property type="molecule type" value="Genomic_DNA"/>
</dbReference>
<name>A0A0Q3SLX3_9FLAO</name>
<evidence type="ECO:0000313" key="2">
    <source>
        <dbReference type="Proteomes" id="UP000051682"/>
    </source>
</evidence>
<evidence type="ECO:0000313" key="1">
    <source>
        <dbReference type="EMBL" id="KQK26290.1"/>
    </source>
</evidence>
<dbReference type="RefSeq" id="WP_056013048.1">
    <property type="nucleotide sequence ID" value="NZ_LLYZ01000004.1"/>
</dbReference>
<accession>A0A0Q3SLX3</accession>
<protein>
    <submittedName>
        <fullName evidence="1">Uncharacterized protein</fullName>
    </submittedName>
</protein>
<dbReference type="AlphaFoldDB" id="A0A0Q3SLX3"/>
<gene>
    <name evidence="1" type="ORF">AR438_05810</name>
</gene>
<comment type="caution">
    <text evidence="1">The sequence shown here is derived from an EMBL/GenBank/DDBJ whole genome shotgun (WGS) entry which is preliminary data.</text>
</comment>
<sequence length="345" mass="39098">MKRILKSTLIFLGITLSISMYSQKRTEDFSISFPDKKLDKSYYKNIKLIDARIDSTSLGIVQKGAFNAKARVVPTTNINDQFQNLLNHINGENTEDGTIIMYLKQLYFAEITGAFSEHGYCYFQAYLFAKNEDGTYSYLDKIDSVIDHSSMDVTKATMKKGSEMVSDFISRNVSKKAIQTDRYTFNDLKNYDAIEKQRLSLYNSAELKEGIYPDYNSFKNQQPSERTISTAKFYGKTTKIIKLYETVEGKEKEIKKNEAFAIVYEGSPYIYLPVENAFVKAEKKDGDFYFTGKIKSTAKTGDVVLASAFFGIIGGLIASESTSVPFELKLDYVNGGFIPIKEVKK</sequence>
<dbReference type="OrthoDB" id="796315at2"/>
<dbReference type="Proteomes" id="UP000051682">
    <property type="component" value="Unassembled WGS sequence"/>
</dbReference>
<organism evidence="1 2">
    <name type="scientific">Chryseobacterium aquaticum</name>
    <dbReference type="NCBI Taxonomy" id="452084"/>
    <lineage>
        <taxon>Bacteria</taxon>
        <taxon>Pseudomonadati</taxon>
        <taxon>Bacteroidota</taxon>
        <taxon>Flavobacteriia</taxon>
        <taxon>Flavobacteriales</taxon>
        <taxon>Weeksellaceae</taxon>
        <taxon>Chryseobacterium group</taxon>
        <taxon>Chryseobacterium</taxon>
    </lineage>
</organism>
<dbReference type="STRING" id="452084.AR438_05810"/>
<proteinExistence type="predicted"/>
<reference evidence="1 2" key="1">
    <citation type="submission" date="2015-10" db="EMBL/GenBank/DDBJ databases">
        <title>Chryseobacterium aquaticum genome.</title>
        <authorList>
            <person name="Newman J.D."/>
            <person name="Ferguson M.B."/>
            <person name="Miller J.R."/>
        </authorList>
    </citation>
    <scope>NUCLEOTIDE SEQUENCE [LARGE SCALE GENOMIC DNA]</scope>
    <source>
        <strain evidence="1 2">KCTC 12483</strain>
    </source>
</reference>
<keyword evidence="2" id="KW-1185">Reference proteome</keyword>